<comment type="caution">
    <text evidence="1">The sequence shown here is derived from an EMBL/GenBank/DDBJ whole genome shotgun (WGS) entry which is preliminary data.</text>
</comment>
<protein>
    <submittedName>
        <fullName evidence="1">Uncharacterized protein</fullName>
    </submittedName>
</protein>
<evidence type="ECO:0000313" key="1">
    <source>
        <dbReference type="EMBL" id="PXX11284.1"/>
    </source>
</evidence>
<organism evidence="1 2">
    <name type="scientific">Mycolicibacterium moriokaense</name>
    <dbReference type="NCBI Taxonomy" id="39691"/>
    <lineage>
        <taxon>Bacteria</taxon>
        <taxon>Bacillati</taxon>
        <taxon>Actinomycetota</taxon>
        <taxon>Actinomycetes</taxon>
        <taxon>Mycobacteriales</taxon>
        <taxon>Mycobacteriaceae</taxon>
        <taxon>Mycolicibacterium</taxon>
    </lineage>
</organism>
<reference evidence="1 2" key="2">
    <citation type="submission" date="2018-06" db="EMBL/GenBank/DDBJ databases">
        <title>Sequencing of bacterial isolates from soil warming experiment in Harvard Forest, Massachusetts, USA.</title>
        <authorList>
            <person name="Deangelis K.PhD."/>
        </authorList>
    </citation>
    <scope>NUCLEOTIDE SEQUENCE [LARGE SCALE GENOMIC DNA]</scope>
    <source>
        <strain evidence="1 2">GAS496</strain>
    </source>
</reference>
<name>A0A318HKD5_9MYCO</name>
<keyword evidence="2" id="KW-1185">Reference proteome</keyword>
<dbReference type="Proteomes" id="UP000247781">
    <property type="component" value="Unassembled WGS sequence"/>
</dbReference>
<sequence length="74" mass="7967">MVICGDRSGRYGYLGLRLSDHAVLKTSARSTSTRGFIAQNASVIYSISPAELRVTVGGAVIKQEPMIDYRGPAH</sequence>
<gene>
    <name evidence="1" type="ORF">C8E89_103373</name>
</gene>
<evidence type="ECO:0000313" key="2">
    <source>
        <dbReference type="Proteomes" id="UP000247781"/>
    </source>
</evidence>
<proteinExistence type="predicted"/>
<accession>A0A318HKD5</accession>
<dbReference type="AlphaFoldDB" id="A0A318HKD5"/>
<reference evidence="2" key="1">
    <citation type="submission" date="2018-05" db="EMBL/GenBank/DDBJ databases">
        <authorList>
            <person name="Deangelis K."/>
            <person name="Huntemann M."/>
            <person name="Clum A."/>
            <person name="Pillay M."/>
            <person name="Palaniappan K."/>
            <person name="Varghese N."/>
            <person name="Mikhailova N."/>
            <person name="Stamatis D."/>
            <person name="Reddy T."/>
            <person name="Daum C."/>
            <person name="Shapiro N."/>
            <person name="Ivanova N."/>
            <person name="Kyrpides N."/>
            <person name="Woyke T."/>
        </authorList>
    </citation>
    <scope>NUCLEOTIDE SEQUENCE [LARGE SCALE GENOMIC DNA]</scope>
    <source>
        <strain evidence="2">GAS496</strain>
    </source>
</reference>
<dbReference type="EMBL" id="QJJU01000003">
    <property type="protein sequence ID" value="PXX11284.1"/>
    <property type="molecule type" value="Genomic_DNA"/>
</dbReference>